<gene>
    <name evidence="3" type="ORF">BJ976_000340</name>
</gene>
<sequence>MGGPASWGPDPRAELQERLRTDVARRSALSRRQARALDGVLHALRPDSMHADIPPRTLVDYDLDAPDGPVAAIAVGELDAPTHMTWQVSGMGITAHTAAWGSAREAGDLLLAQRRAGAPRPCVVAWLGYPAPPWWRVLGEGPARRGAVRLHAQLQTWARRPRPPHAAVGPAVHTAMEAHSYGTLVAAHALAGEAAGAAPRPRVDVLALSGAVGLPRRLARTLAGPDRAVGTVFEARAPGDRLAWVGRVLAGRSPWEGAAVLPVRADETAGLTGIRGHNSARWRPEAGGTAPRGYRDPGTVTLTALGRVTAGRGLDPRP</sequence>
<evidence type="ECO:0000256" key="1">
    <source>
        <dbReference type="SAM" id="MobiDB-lite"/>
    </source>
</evidence>
<dbReference type="Pfam" id="PF06259">
    <property type="entry name" value="Abhydrolase_8"/>
    <property type="match status" value="1"/>
</dbReference>
<keyword evidence="4" id="KW-1185">Reference proteome</keyword>
<dbReference type="Proteomes" id="UP000560081">
    <property type="component" value="Unassembled WGS sequence"/>
</dbReference>
<accession>A0A7W7P9N3</accession>
<proteinExistence type="predicted"/>
<feature type="region of interest" description="Disordered" evidence="1">
    <location>
        <begin position="274"/>
        <end position="294"/>
    </location>
</feature>
<dbReference type="InterPro" id="IPR010427">
    <property type="entry name" value="DUF1023"/>
</dbReference>
<comment type="caution">
    <text evidence="3">The sequence shown here is derived from an EMBL/GenBank/DDBJ whole genome shotgun (WGS) entry which is preliminary data.</text>
</comment>
<dbReference type="RefSeq" id="WP_229667283.1">
    <property type="nucleotide sequence ID" value="NZ_BMLA01000003.1"/>
</dbReference>
<evidence type="ECO:0000313" key="3">
    <source>
        <dbReference type="EMBL" id="MBB4881989.1"/>
    </source>
</evidence>
<organism evidence="3 4">
    <name type="scientific">Micrococcus flavus</name>
    <dbReference type="NCBI Taxonomy" id="384602"/>
    <lineage>
        <taxon>Bacteria</taxon>
        <taxon>Bacillati</taxon>
        <taxon>Actinomycetota</taxon>
        <taxon>Actinomycetes</taxon>
        <taxon>Micrococcales</taxon>
        <taxon>Micrococcaceae</taxon>
        <taxon>Micrococcus</taxon>
    </lineage>
</organism>
<dbReference type="AlphaFoldDB" id="A0A7W7P9N3"/>
<name>A0A7W7P9N3_9MICC</name>
<feature type="domain" description="DUF1023" evidence="2">
    <location>
        <begin position="70"/>
        <end position="243"/>
    </location>
</feature>
<reference evidence="3 4" key="1">
    <citation type="submission" date="2020-08" db="EMBL/GenBank/DDBJ databases">
        <title>Sequencing the genomes of 1000 actinobacteria strains.</title>
        <authorList>
            <person name="Klenk H.-P."/>
        </authorList>
    </citation>
    <scope>NUCLEOTIDE SEQUENCE [LARGE SCALE GENOMIC DNA]</scope>
    <source>
        <strain evidence="3 4">DSM 19079</strain>
    </source>
</reference>
<evidence type="ECO:0000313" key="4">
    <source>
        <dbReference type="Proteomes" id="UP000560081"/>
    </source>
</evidence>
<evidence type="ECO:0000259" key="2">
    <source>
        <dbReference type="Pfam" id="PF06259"/>
    </source>
</evidence>
<dbReference type="EMBL" id="JACHMC010000001">
    <property type="protein sequence ID" value="MBB4881989.1"/>
    <property type="molecule type" value="Genomic_DNA"/>
</dbReference>
<protein>
    <recommendedName>
        <fullName evidence="2">DUF1023 domain-containing protein</fullName>
    </recommendedName>
</protein>